<dbReference type="Proteomes" id="UP000886829">
    <property type="component" value="Unassembled WGS sequence"/>
</dbReference>
<proteinExistence type="predicted"/>
<name>A0A9D1WC79_9GAMM</name>
<protein>
    <submittedName>
        <fullName evidence="2">Uncharacterized protein</fullName>
    </submittedName>
</protein>
<sequence>MLSLNQNHLYQRCFVHFQPRAPNRNDQQVSSSFCDSIQITQGYLCGLLIGQQDPLGPANVAGFVHCINADLPLRPEDQEIYQLMSGAIKHELGIKHLNLFIASAQEEPNAAIRCLQIVNIAYGLLLGLNCAHINTGPCSASGASATPDSTKISEQECQRRNYHREFRKLAELFPSPYLAHRQIDVCAEHLQELVQSYFSKEEQQEQRNNMAIPANRLSQRTEHLTHHV</sequence>
<reference evidence="2" key="2">
    <citation type="submission" date="2021-04" db="EMBL/GenBank/DDBJ databases">
        <authorList>
            <person name="Gilroy R."/>
        </authorList>
    </citation>
    <scope>NUCLEOTIDE SEQUENCE</scope>
    <source>
        <strain evidence="2">USASDec5-558</strain>
    </source>
</reference>
<dbReference type="AlphaFoldDB" id="A0A9D1WC79"/>
<accession>A0A9D1WC79</accession>
<evidence type="ECO:0000313" key="2">
    <source>
        <dbReference type="EMBL" id="HIX56495.1"/>
    </source>
</evidence>
<evidence type="ECO:0000256" key="1">
    <source>
        <dbReference type="SAM" id="MobiDB-lite"/>
    </source>
</evidence>
<evidence type="ECO:0000313" key="3">
    <source>
        <dbReference type="Proteomes" id="UP000886829"/>
    </source>
</evidence>
<feature type="compositionally biased region" description="Basic and acidic residues" evidence="1">
    <location>
        <begin position="219"/>
        <end position="228"/>
    </location>
</feature>
<gene>
    <name evidence="2" type="ORF">H9850_03370</name>
</gene>
<dbReference type="EMBL" id="DXEV01000067">
    <property type="protein sequence ID" value="HIX56495.1"/>
    <property type="molecule type" value="Genomic_DNA"/>
</dbReference>
<organism evidence="2 3">
    <name type="scientific">Candidatus Anaerobiospirillum pullistercoris</name>
    <dbReference type="NCBI Taxonomy" id="2838452"/>
    <lineage>
        <taxon>Bacteria</taxon>
        <taxon>Pseudomonadati</taxon>
        <taxon>Pseudomonadota</taxon>
        <taxon>Gammaproteobacteria</taxon>
        <taxon>Aeromonadales</taxon>
        <taxon>Succinivibrionaceae</taxon>
        <taxon>Anaerobiospirillum</taxon>
    </lineage>
</organism>
<comment type="caution">
    <text evidence="2">The sequence shown here is derived from an EMBL/GenBank/DDBJ whole genome shotgun (WGS) entry which is preliminary data.</text>
</comment>
<feature type="region of interest" description="Disordered" evidence="1">
    <location>
        <begin position="204"/>
        <end position="228"/>
    </location>
</feature>
<reference evidence="2" key="1">
    <citation type="journal article" date="2021" name="PeerJ">
        <title>Extensive microbial diversity within the chicken gut microbiome revealed by metagenomics and culture.</title>
        <authorList>
            <person name="Gilroy R."/>
            <person name="Ravi A."/>
            <person name="Getino M."/>
            <person name="Pursley I."/>
            <person name="Horton D.L."/>
            <person name="Alikhan N.F."/>
            <person name="Baker D."/>
            <person name="Gharbi K."/>
            <person name="Hall N."/>
            <person name="Watson M."/>
            <person name="Adriaenssens E.M."/>
            <person name="Foster-Nyarko E."/>
            <person name="Jarju S."/>
            <person name="Secka A."/>
            <person name="Antonio M."/>
            <person name="Oren A."/>
            <person name="Chaudhuri R.R."/>
            <person name="La Ragione R."/>
            <person name="Hildebrand F."/>
            <person name="Pallen M.J."/>
        </authorList>
    </citation>
    <scope>NUCLEOTIDE SEQUENCE</scope>
    <source>
        <strain evidence="2">USASDec5-558</strain>
    </source>
</reference>